<evidence type="ECO:0000256" key="9">
    <source>
        <dbReference type="HAMAP-Rule" id="MF_00087"/>
    </source>
</evidence>
<dbReference type="Proteomes" id="UP000317835">
    <property type="component" value="Chromosome"/>
</dbReference>
<dbReference type="NCBIfam" id="TIGR01035">
    <property type="entry name" value="hemA"/>
    <property type="match status" value="1"/>
</dbReference>
<dbReference type="PANTHER" id="PTHR43013:SF1">
    <property type="entry name" value="GLUTAMYL-TRNA REDUCTASE"/>
    <property type="match status" value="1"/>
</dbReference>
<evidence type="ECO:0000313" key="19">
    <source>
        <dbReference type="Proteomes" id="UP000317835"/>
    </source>
</evidence>
<evidence type="ECO:0000313" key="18">
    <source>
        <dbReference type="EMBL" id="QDV36602.1"/>
    </source>
</evidence>
<dbReference type="GO" id="GO:0019353">
    <property type="term" value="P:protoporphyrinogen IX biosynthetic process from glutamate"/>
    <property type="evidence" value="ECO:0007669"/>
    <property type="project" value="TreeGrafter"/>
</dbReference>
<evidence type="ECO:0000256" key="8">
    <source>
        <dbReference type="ARBA" id="ARBA00068659"/>
    </source>
</evidence>
<dbReference type="PROSITE" id="PS00747">
    <property type="entry name" value="GLUTR"/>
    <property type="match status" value="1"/>
</dbReference>
<evidence type="ECO:0000256" key="4">
    <source>
        <dbReference type="ARBA" id="ARBA00022857"/>
    </source>
</evidence>
<dbReference type="GO" id="GO:0050661">
    <property type="term" value="F:NADP binding"/>
    <property type="evidence" value="ECO:0007669"/>
    <property type="project" value="InterPro"/>
</dbReference>
<reference evidence="18 19" key="1">
    <citation type="submission" date="2019-02" db="EMBL/GenBank/DDBJ databases">
        <title>Deep-cultivation of Planctomycetes and their phenomic and genomic characterization uncovers novel biology.</title>
        <authorList>
            <person name="Wiegand S."/>
            <person name="Jogler M."/>
            <person name="Boedeker C."/>
            <person name="Pinto D."/>
            <person name="Vollmers J."/>
            <person name="Rivas-Marin E."/>
            <person name="Kohn T."/>
            <person name="Peeters S.H."/>
            <person name="Heuer A."/>
            <person name="Rast P."/>
            <person name="Oberbeckmann S."/>
            <person name="Bunk B."/>
            <person name="Jeske O."/>
            <person name="Meyerdierks A."/>
            <person name="Storesund J.E."/>
            <person name="Kallscheuer N."/>
            <person name="Luecker S."/>
            <person name="Lage O.M."/>
            <person name="Pohl T."/>
            <person name="Merkel B.J."/>
            <person name="Hornburger P."/>
            <person name="Mueller R.-W."/>
            <person name="Bruemmer F."/>
            <person name="Labrenz M."/>
            <person name="Spormann A.M."/>
            <person name="Op den Camp H."/>
            <person name="Overmann J."/>
            <person name="Amann R."/>
            <person name="Jetten M.S.M."/>
            <person name="Mascher T."/>
            <person name="Medema M.H."/>
            <person name="Devos D.P."/>
            <person name="Kaster A.-K."/>
            <person name="Ovreas L."/>
            <person name="Rohde M."/>
            <person name="Galperin M.Y."/>
            <person name="Jogler C."/>
        </authorList>
    </citation>
    <scope>NUCLEOTIDE SEQUENCE [LARGE SCALE GENOMIC DNA]</scope>
    <source>
        <strain evidence="18 19">ElP</strain>
    </source>
</reference>
<dbReference type="InterPro" id="IPR015895">
    <property type="entry name" value="4pyrrol_synth_GluRdtase_N"/>
</dbReference>
<evidence type="ECO:0000259" key="16">
    <source>
        <dbReference type="Pfam" id="PF01488"/>
    </source>
</evidence>
<dbReference type="Gene3D" id="3.30.460.30">
    <property type="entry name" value="Glutamyl-tRNA reductase, N-terminal domain"/>
    <property type="match status" value="1"/>
</dbReference>
<dbReference type="InterPro" id="IPR036343">
    <property type="entry name" value="GluRdtase_N_sf"/>
</dbReference>
<proteinExistence type="inferred from homology"/>
<dbReference type="RefSeq" id="WP_145273122.1">
    <property type="nucleotide sequence ID" value="NZ_CP036426.1"/>
</dbReference>
<name>A0A518H711_9BACT</name>
<dbReference type="KEGG" id="tpla:ElP_45300"/>
<feature type="site" description="Important for activity" evidence="9 13">
    <location>
        <position position="100"/>
    </location>
</feature>
<dbReference type="HAMAP" id="MF_00087">
    <property type="entry name" value="Glu_tRNA_reductase"/>
    <property type="match status" value="1"/>
</dbReference>
<dbReference type="PANTHER" id="PTHR43013">
    <property type="entry name" value="GLUTAMYL-TRNA REDUCTASE"/>
    <property type="match status" value="1"/>
</dbReference>
<dbReference type="InterPro" id="IPR006151">
    <property type="entry name" value="Shikm_DH/Glu-tRNA_Rdtase"/>
</dbReference>
<feature type="binding site" evidence="9 11">
    <location>
        <position position="110"/>
    </location>
    <ligand>
        <name>substrate</name>
    </ligand>
</feature>
<evidence type="ECO:0000259" key="15">
    <source>
        <dbReference type="Pfam" id="PF00745"/>
    </source>
</evidence>
<dbReference type="InterPro" id="IPR036453">
    <property type="entry name" value="GluRdtase_dimer_dom_sf"/>
</dbReference>
<dbReference type="InterPro" id="IPR000343">
    <property type="entry name" value="4pyrrol_synth_GluRdtase"/>
</dbReference>
<evidence type="ECO:0000256" key="11">
    <source>
        <dbReference type="PIRSR" id="PIRSR000445-2"/>
    </source>
</evidence>
<evidence type="ECO:0000256" key="14">
    <source>
        <dbReference type="RuleBase" id="RU000584"/>
    </source>
</evidence>
<evidence type="ECO:0000256" key="1">
    <source>
        <dbReference type="ARBA" id="ARBA00005059"/>
    </source>
</evidence>
<comment type="catalytic activity">
    <reaction evidence="7 9 14">
        <text>(S)-4-amino-5-oxopentanoate + tRNA(Glu) + NADP(+) = L-glutamyl-tRNA(Glu) + NADPH + H(+)</text>
        <dbReference type="Rhea" id="RHEA:12344"/>
        <dbReference type="Rhea" id="RHEA-COMP:9663"/>
        <dbReference type="Rhea" id="RHEA-COMP:9680"/>
        <dbReference type="ChEBI" id="CHEBI:15378"/>
        <dbReference type="ChEBI" id="CHEBI:57501"/>
        <dbReference type="ChEBI" id="CHEBI:57783"/>
        <dbReference type="ChEBI" id="CHEBI:58349"/>
        <dbReference type="ChEBI" id="CHEBI:78442"/>
        <dbReference type="ChEBI" id="CHEBI:78520"/>
        <dbReference type="EC" id="1.2.1.70"/>
    </reaction>
</comment>
<feature type="domain" description="Tetrapyrrole biosynthesis glutamyl-tRNA reductase dimerisation" evidence="15">
    <location>
        <begin position="322"/>
        <end position="423"/>
    </location>
</feature>
<dbReference type="GO" id="GO:0008883">
    <property type="term" value="F:glutamyl-tRNA reductase activity"/>
    <property type="evidence" value="ECO:0007669"/>
    <property type="project" value="UniProtKB-UniRule"/>
</dbReference>
<dbReference type="FunFam" id="3.30.460.30:FF:000001">
    <property type="entry name" value="Glutamyl-tRNA reductase"/>
    <property type="match status" value="1"/>
</dbReference>
<dbReference type="SUPFAM" id="SSF51735">
    <property type="entry name" value="NAD(P)-binding Rossmann-fold domains"/>
    <property type="match status" value="1"/>
</dbReference>
<feature type="binding site" evidence="9 11">
    <location>
        <begin position="115"/>
        <end position="117"/>
    </location>
    <ligand>
        <name>substrate</name>
    </ligand>
</feature>
<protein>
    <recommendedName>
        <fullName evidence="8 9">Glutamyl-tRNA reductase</fullName>
        <shortName evidence="9">GluTR</shortName>
        <ecNumber evidence="3 9">1.2.1.70</ecNumber>
    </recommendedName>
</protein>
<dbReference type="EC" id="1.2.1.70" evidence="3 9"/>
<comment type="function">
    <text evidence="9">Catalyzes the NADPH-dependent reduction of glutamyl-tRNA(Glu) to glutamate 1-semialdehyde (GSA).</text>
</comment>
<feature type="binding site" evidence="9 11">
    <location>
        <begin position="49"/>
        <end position="52"/>
    </location>
    <ligand>
        <name>substrate</name>
    </ligand>
</feature>
<evidence type="ECO:0000256" key="5">
    <source>
        <dbReference type="ARBA" id="ARBA00023002"/>
    </source>
</evidence>
<dbReference type="Pfam" id="PF01488">
    <property type="entry name" value="Shikimate_DH"/>
    <property type="match status" value="1"/>
</dbReference>
<dbReference type="Gene3D" id="3.40.50.720">
    <property type="entry name" value="NAD(P)-binding Rossmann-like Domain"/>
    <property type="match status" value="1"/>
</dbReference>
<dbReference type="Pfam" id="PF05201">
    <property type="entry name" value="GlutR_N"/>
    <property type="match status" value="1"/>
</dbReference>
<accession>A0A518H711</accession>
<dbReference type="AlphaFoldDB" id="A0A518H711"/>
<dbReference type="InterPro" id="IPR015896">
    <property type="entry name" value="4pyrrol_synth_GluRdtase_dimer"/>
</dbReference>
<evidence type="ECO:0000259" key="17">
    <source>
        <dbReference type="Pfam" id="PF05201"/>
    </source>
</evidence>
<dbReference type="SUPFAM" id="SSF69742">
    <property type="entry name" value="Glutamyl tRNA-reductase catalytic, N-terminal domain"/>
    <property type="match status" value="1"/>
</dbReference>
<evidence type="ECO:0000256" key="13">
    <source>
        <dbReference type="PIRSR" id="PIRSR000445-4"/>
    </source>
</evidence>
<dbReference type="Pfam" id="PF00745">
    <property type="entry name" value="GlutR_dimer"/>
    <property type="match status" value="1"/>
</dbReference>
<keyword evidence="4 9" id="KW-0521">NADP</keyword>
<comment type="miscellaneous">
    <text evidence="9">During catalysis, the active site Cys acts as a nucleophile attacking the alpha-carbonyl group of tRNA-bound glutamate with the formation of a thioester intermediate between enzyme and glutamate, and the concomitant release of tRNA(Glu). The thioester intermediate is finally reduced by direct hydride transfer from NADPH, to form the product GSA.</text>
</comment>
<comment type="subunit">
    <text evidence="9">Homodimer.</text>
</comment>
<dbReference type="OrthoDB" id="110209at2"/>
<dbReference type="InterPro" id="IPR036291">
    <property type="entry name" value="NAD(P)-bd_dom_sf"/>
</dbReference>
<evidence type="ECO:0000256" key="10">
    <source>
        <dbReference type="PIRSR" id="PIRSR000445-1"/>
    </source>
</evidence>
<dbReference type="EMBL" id="CP036426">
    <property type="protein sequence ID" value="QDV36602.1"/>
    <property type="molecule type" value="Genomic_DNA"/>
</dbReference>
<evidence type="ECO:0000256" key="2">
    <source>
        <dbReference type="ARBA" id="ARBA00005916"/>
    </source>
</evidence>
<feature type="binding site" evidence="9 11">
    <location>
        <position position="121"/>
    </location>
    <ligand>
        <name>substrate</name>
    </ligand>
</feature>
<feature type="active site" description="Nucleophile" evidence="9 10">
    <location>
        <position position="50"/>
    </location>
</feature>
<gene>
    <name evidence="9 18" type="primary">hemA</name>
    <name evidence="18" type="ORF">ElP_45300</name>
</gene>
<sequence>MKLLALGVDHHSAPQPVREALAFDGPRRLEGLSGLQARFPGVEFALLSTCNRVELYAAGDPASIPHVGDLTQFLADFHGILPNSFATHLVDYHDEEAIEHLFRVASSIESLVIGEGQIQGQVREAYEVARRAGAVGPILHEIFQQSARVGKRVREATGMDRGRLSIASVAVDVARRVFDRFDDKAVLVIGAGKMAELTLRHFAPLKPGRILVTNRSPERAREAAELWGGRAVPFEELNRALIEADVVVSTTASAEPIVGFDQYSRVLRARRYRHSLILDIAVPRDFDPRINALETVNLYSVDDLQAQADANRSGRLRAVETAAAIVREEAAACADAIRHRHLAGSILRQLGDYSDAVRTRELDRLFAARPGLGEDDRKAIAQTLHRFQNQLLHHPRTALRTATGSADHSGRSLVDAVRHLFGLGTHADDG</sequence>
<dbReference type="UniPathway" id="UPA00251">
    <property type="reaction ID" value="UER00316"/>
</dbReference>
<dbReference type="FunFam" id="3.40.50.720:FF:000031">
    <property type="entry name" value="Glutamyl-tRNA reductase"/>
    <property type="match status" value="1"/>
</dbReference>
<evidence type="ECO:0000256" key="12">
    <source>
        <dbReference type="PIRSR" id="PIRSR000445-3"/>
    </source>
</evidence>
<feature type="domain" description="Glutamyl-tRNA reductase N-terminal" evidence="17">
    <location>
        <begin position="6"/>
        <end position="157"/>
    </location>
</feature>
<organism evidence="18 19">
    <name type="scientific">Tautonia plasticadhaerens</name>
    <dbReference type="NCBI Taxonomy" id="2527974"/>
    <lineage>
        <taxon>Bacteria</taxon>
        <taxon>Pseudomonadati</taxon>
        <taxon>Planctomycetota</taxon>
        <taxon>Planctomycetia</taxon>
        <taxon>Isosphaerales</taxon>
        <taxon>Isosphaeraceae</taxon>
        <taxon>Tautonia</taxon>
    </lineage>
</organism>
<dbReference type="InterPro" id="IPR018214">
    <property type="entry name" value="GluRdtase_CS"/>
</dbReference>
<dbReference type="SUPFAM" id="SSF69075">
    <property type="entry name" value="Glutamyl tRNA-reductase dimerization domain"/>
    <property type="match status" value="1"/>
</dbReference>
<keyword evidence="6 9" id="KW-0627">Porphyrin biosynthesis</keyword>
<comment type="similarity">
    <text evidence="2 9 14">Belongs to the glutamyl-tRNA reductase family.</text>
</comment>
<comment type="pathway">
    <text evidence="1 9 14">Porphyrin-containing compound metabolism; protoporphyrin-IX biosynthesis; 5-aminolevulinate from L-glutamyl-tRNA(Glu): step 1/2.</text>
</comment>
<evidence type="ECO:0000256" key="3">
    <source>
        <dbReference type="ARBA" id="ARBA00012970"/>
    </source>
</evidence>
<keyword evidence="5 9" id="KW-0560">Oxidoreductase</keyword>
<comment type="domain">
    <text evidence="9">Possesses an unusual extended V-shaped dimeric structure with each monomer consisting of three distinct domains arranged along a curved 'spinal' alpha-helix. The N-terminal catalytic domain specifically recognizes the glutamate moiety of the substrate. The second domain is the NADPH-binding domain, and the third C-terminal domain is responsible for dimerization.</text>
</comment>
<feature type="binding site" evidence="9 12">
    <location>
        <begin position="190"/>
        <end position="195"/>
    </location>
    <ligand>
        <name>NADP(+)</name>
        <dbReference type="ChEBI" id="CHEBI:58349"/>
    </ligand>
</feature>
<evidence type="ECO:0000256" key="6">
    <source>
        <dbReference type="ARBA" id="ARBA00023244"/>
    </source>
</evidence>
<feature type="domain" description="Quinate/shikimate 5-dehydrogenase/glutamyl-tRNA reductase" evidence="16">
    <location>
        <begin position="173"/>
        <end position="305"/>
    </location>
</feature>
<evidence type="ECO:0000256" key="7">
    <source>
        <dbReference type="ARBA" id="ARBA00047464"/>
    </source>
</evidence>
<dbReference type="CDD" id="cd05213">
    <property type="entry name" value="NAD_bind_Glutamyl_tRNA_reduct"/>
    <property type="match status" value="1"/>
</dbReference>
<dbReference type="PIRSF" id="PIRSF000445">
    <property type="entry name" value="4pyrrol_synth_GluRdtase"/>
    <property type="match status" value="1"/>
</dbReference>
<keyword evidence="19" id="KW-1185">Reference proteome</keyword>